<dbReference type="Gene3D" id="2.160.10.10">
    <property type="entry name" value="Hexapeptide repeat proteins"/>
    <property type="match status" value="1"/>
</dbReference>
<protein>
    <submittedName>
        <fullName evidence="2">Acetyltransferase</fullName>
    </submittedName>
</protein>
<dbReference type="CDD" id="cd03360">
    <property type="entry name" value="LbH_AT_putative"/>
    <property type="match status" value="1"/>
</dbReference>
<name>A0ABY6ZMK3_9BACL</name>
<dbReference type="PANTHER" id="PTHR43300:SF7">
    <property type="entry name" value="UDP-N-ACETYLBACILLOSAMINE N-ACETYLTRANSFERASE"/>
    <property type="match status" value="1"/>
</dbReference>
<keyword evidence="3" id="KW-1185">Reference proteome</keyword>
<dbReference type="Pfam" id="PF00132">
    <property type="entry name" value="Hexapep"/>
    <property type="match status" value="1"/>
</dbReference>
<dbReference type="InterPro" id="IPR020019">
    <property type="entry name" value="AcTrfase_PglD-like"/>
</dbReference>
<sequence length="221" mass="23532">MANKLVIWGCGGMAREVNWLCQQLGHDVAGYLDERPEFRGRITDGLPVIGDLLDIPHLKDEVHVVCASVGDPALKKKFVDKTLQYGFRVADSLVHPSVFISKQNHIGTGTIICAGAIITTNVRIGDFVIVNVNASLSHDTIVEDYVTISPGATVCGNVTIGQSTFIGAGSTVKEKVRIGSRAVIGGGAFVKDNVHSMSLYAGVPAVFKKDLSVTTDPSVQE</sequence>
<dbReference type="InterPro" id="IPR050179">
    <property type="entry name" value="Trans_hexapeptide_repeat"/>
</dbReference>
<dbReference type="RefSeq" id="WP_268007724.1">
    <property type="nucleotide sequence ID" value="NZ_BSUT01000001.1"/>
</dbReference>
<feature type="domain" description="PglD N-terminal" evidence="1">
    <location>
        <begin position="4"/>
        <end position="81"/>
    </location>
</feature>
<evidence type="ECO:0000259" key="1">
    <source>
        <dbReference type="Pfam" id="PF17836"/>
    </source>
</evidence>
<dbReference type="Proteomes" id="UP001164761">
    <property type="component" value="Chromosome"/>
</dbReference>
<dbReference type="PANTHER" id="PTHR43300">
    <property type="entry name" value="ACETYLTRANSFERASE"/>
    <property type="match status" value="1"/>
</dbReference>
<dbReference type="InterPro" id="IPR041561">
    <property type="entry name" value="PglD_N"/>
</dbReference>
<dbReference type="InterPro" id="IPR011004">
    <property type="entry name" value="Trimer_LpxA-like_sf"/>
</dbReference>
<proteinExistence type="predicted"/>
<dbReference type="NCBIfam" id="TIGR03570">
    <property type="entry name" value="NeuD_NnaD"/>
    <property type="match status" value="1"/>
</dbReference>
<dbReference type="Gene3D" id="3.40.50.20">
    <property type="match status" value="1"/>
</dbReference>
<evidence type="ECO:0000313" key="2">
    <source>
        <dbReference type="EMBL" id="WAH43818.1"/>
    </source>
</evidence>
<organism evidence="2 3">
    <name type="scientific">Alicyclobacillus fastidiosus</name>
    <dbReference type="NCBI Taxonomy" id="392011"/>
    <lineage>
        <taxon>Bacteria</taxon>
        <taxon>Bacillati</taxon>
        <taxon>Bacillota</taxon>
        <taxon>Bacilli</taxon>
        <taxon>Bacillales</taxon>
        <taxon>Alicyclobacillaceae</taxon>
        <taxon>Alicyclobacillus</taxon>
    </lineage>
</organism>
<reference evidence="2" key="1">
    <citation type="submission" date="2022-08" db="EMBL/GenBank/DDBJ databases">
        <title>Alicyclobacillus fastidiosus DSM 17978, complete genome.</title>
        <authorList>
            <person name="Wang Q."/>
            <person name="Cai R."/>
            <person name="Wang Z."/>
        </authorList>
    </citation>
    <scope>NUCLEOTIDE SEQUENCE</scope>
    <source>
        <strain evidence="2">DSM 17978</strain>
    </source>
</reference>
<dbReference type="SUPFAM" id="SSF51161">
    <property type="entry name" value="Trimeric LpxA-like enzymes"/>
    <property type="match status" value="1"/>
</dbReference>
<evidence type="ECO:0000313" key="3">
    <source>
        <dbReference type="Proteomes" id="UP001164761"/>
    </source>
</evidence>
<accession>A0ABY6ZMK3</accession>
<dbReference type="EMBL" id="CP104067">
    <property type="protein sequence ID" value="WAH43818.1"/>
    <property type="molecule type" value="Genomic_DNA"/>
</dbReference>
<dbReference type="InterPro" id="IPR001451">
    <property type="entry name" value="Hexapep"/>
</dbReference>
<gene>
    <name evidence="2" type="ORF">NZD89_10765</name>
</gene>
<dbReference type="Pfam" id="PF17836">
    <property type="entry name" value="PglD_N"/>
    <property type="match status" value="1"/>
</dbReference>